<evidence type="ECO:0000256" key="1">
    <source>
        <dbReference type="ARBA" id="ARBA00010312"/>
    </source>
</evidence>
<keyword evidence="4" id="KW-0479">Metal-binding</keyword>
<dbReference type="GO" id="GO:0051539">
    <property type="term" value="F:4 iron, 4 sulfur cluster binding"/>
    <property type="evidence" value="ECO:0007669"/>
    <property type="project" value="UniProtKB-KW"/>
</dbReference>
<dbReference type="Gene3D" id="3.40.228.10">
    <property type="entry name" value="Dimethylsulfoxide Reductase, domain 2"/>
    <property type="match status" value="1"/>
</dbReference>
<dbReference type="STRING" id="1888891.DSOL_1025"/>
<dbReference type="Gene3D" id="3.30.200.210">
    <property type="match status" value="1"/>
</dbReference>
<reference evidence="11 12" key="1">
    <citation type="submission" date="2016-09" db="EMBL/GenBank/DDBJ databases">
        <title>Complete genome of Desulfosporosinus sp. OL.</title>
        <authorList>
            <person name="Mardanov A."/>
            <person name="Beletsky A."/>
            <person name="Panova A."/>
            <person name="Karnachuk O."/>
            <person name="Ravin N."/>
        </authorList>
    </citation>
    <scope>NUCLEOTIDE SEQUENCE [LARGE SCALE GENOMIC DNA]</scope>
    <source>
        <strain evidence="11 12">OL</strain>
    </source>
</reference>
<dbReference type="PROSITE" id="PS51318">
    <property type="entry name" value="TAT"/>
    <property type="match status" value="1"/>
</dbReference>
<evidence type="ECO:0000256" key="8">
    <source>
        <dbReference type="ARBA" id="ARBA00023014"/>
    </source>
</evidence>
<keyword evidence="12" id="KW-1185">Reference proteome</keyword>
<dbReference type="PROSITE" id="PS51669">
    <property type="entry name" value="4FE4S_MOW_BIS_MGD"/>
    <property type="match status" value="1"/>
</dbReference>
<evidence type="ECO:0000256" key="3">
    <source>
        <dbReference type="ARBA" id="ARBA00022505"/>
    </source>
</evidence>
<proteinExistence type="inferred from homology"/>
<dbReference type="Gene3D" id="3.40.50.740">
    <property type="match status" value="1"/>
</dbReference>
<evidence type="ECO:0000256" key="5">
    <source>
        <dbReference type="ARBA" id="ARBA00022729"/>
    </source>
</evidence>
<keyword evidence="9" id="KW-1133">Transmembrane helix</keyword>
<dbReference type="GO" id="GO:0046872">
    <property type="term" value="F:metal ion binding"/>
    <property type="evidence" value="ECO:0007669"/>
    <property type="project" value="UniProtKB-KW"/>
</dbReference>
<evidence type="ECO:0000256" key="7">
    <source>
        <dbReference type="ARBA" id="ARBA00023004"/>
    </source>
</evidence>
<keyword evidence="3" id="KW-0500">Molybdenum</keyword>
<keyword evidence="2" id="KW-0004">4Fe-4S</keyword>
<dbReference type="EMBL" id="MLBF01000005">
    <property type="protein sequence ID" value="OLN32914.1"/>
    <property type="molecule type" value="Genomic_DNA"/>
</dbReference>
<evidence type="ECO:0000259" key="10">
    <source>
        <dbReference type="PROSITE" id="PS51669"/>
    </source>
</evidence>
<gene>
    <name evidence="11" type="ORF">DSOL_1025</name>
</gene>
<dbReference type="GO" id="GO:0043546">
    <property type="term" value="F:molybdopterin cofactor binding"/>
    <property type="evidence" value="ECO:0007669"/>
    <property type="project" value="InterPro"/>
</dbReference>
<keyword evidence="9" id="KW-0812">Transmembrane</keyword>
<dbReference type="InterPro" id="IPR006656">
    <property type="entry name" value="Mopterin_OxRdtase"/>
</dbReference>
<keyword evidence="6" id="KW-0560">Oxidoreductase</keyword>
<dbReference type="PANTHER" id="PTHR43742:SF9">
    <property type="entry name" value="TETRATHIONATE REDUCTASE SUBUNIT A"/>
    <property type="match status" value="1"/>
</dbReference>
<dbReference type="PANTHER" id="PTHR43742">
    <property type="entry name" value="TRIMETHYLAMINE-N-OXIDE REDUCTASE"/>
    <property type="match status" value="1"/>
</dbReference>
<dbReference type="Gene3D" id="2.40.40.20">
    <property type="match status" value="1"/>
</dbReference>
<organism evidence="11 12">
    <name type="scientific">Desulfosporosinus metallidurans</name>
    <dbReference type="NCBI Taxonomy" id="1888891"/>
    <lineage>
        <taxon>Bacteria</taxon>
        <taxon>Bacillati</taxon>
        <taxon>Bacillota</taxon>
        <taxon>Clostridia</taxon>
        <taxon>Eubacteriales</taxon>
        <taxon>Desulfitobacteriaceae</taxon>
        <taxon>Desulfosporosinus</taxon>
    </lineage>
</organism>
<evidence type="ECO:0000313" key="12">
    <source>
        <dbReference type="Proteomes" id="UP000186102"/>
    </source>
</evidence>
<dbReference type="Proteomes" id="UP000186102">
    <property type="component" value="Unassembled WGS sequence"/>
</dbReference>
<dbReference type="InterPro" id="IPR006963">
    <property type="entry name" value="Mopterin_OxRdtase_4Fe-4S_dom"/>
</dbReference>
<dbReference type="InterPro" id="IPR009010">
    <property type="entry name" value="Asp_de-COase-like_dom_sf"/>
</dbReference>
<protein>
    <submittedName>
        <fullName evidence="11">Tetrathionate reductase subunit A</fullName>
    </submittedName>
</protein>
<feature type="transmembrane region" description="Helical" evidence="9">
    <location>
        <begin position="21"/>
        <end position="43"/>
    </location>
</feature>
<dbReference type="InterPro" id="IPR019546">
    <property type="entry name" value="TAT_signal_bac_arc"/>
</dbReference>
<evidence type="ECO:0000256" key="2">
    <source>
        <dbReference type="ARBA" id="ARBA00022485"/>
    </source>
</evidence>
<comment type="caution">
    <text evidence="11">The sequence shown here is derived from an EMBL/GenBank/DDBJ whole genome shotgun (WGS) entry which is preliminary data.</text>
</comment>
<dbReference type="SUPFAM" id="SSF53706">
    <property type="entry name" value="Formate dehydrogenase/DMSO reductase, domains 1-3"/>
    <property type="match status" value="1"/>
</dbReference>
<feature type="domain" description="4Fe-4S Mo/W bis-MGD-type" evidence="10">
    <location>
        <begin position="66"/>
        <end position="140"/>
    </location>
</feature>
<evidence type="ECO:0000256" key="4">
    <source>
        <dbReference type="ARBA" id="ARBA00022723"/>
    </source>
</evidence>
<accession>A0A1Q8QZY6</accession>
<keyword evidence="9" id="KW-0472">Membrane</keyword>
<keyword evidence="8" id="KW-0411">Iron-sulfur</keyword>
<dbReference type="InterPro" id="IPR050612">
    <property type="entry name" value="Prok_Mopterin_Oxidored"/>
</dbReference>
<sequence>MSKKETDGLEQIITKRKISRRTFLTGATVATGAAFVGGSPLLLDMGRRANAGTLEDGREYGFNNPESIITSSCLQCNTGCPIKVKSGEGMPLKIEGSPYSPWNLYPHLPYTSGYKDTISKVDAAICPKGQAGLQAYYDPYRIRKVLKRVGKRGENKWVGISFEQALEEITNGGKLFANVPGEEDRVVEGLNQIRAVKDAKLGKEMSAEIAKILAEKDKDKKQQLVNGFKEKFKEHMDKLIDPEHPDFGPKNNQFVFQWGRLKDGRADLLKRFAIGGMGSTNAHGHTTVCQGSLYFTGKAMSEQWQYDAAKNAMSWTGGSKFYWQGEYTGAEFILFVGANHFEANYGPPLQTSRIIDGLSSGRLKFACIDPRFSKLASKAWKWLPAKPGEDAGIAMGMIRWIIENQRYDAKFLACANKAAAKAAGEPTWSNGAWLVKIENGKPGAFLRAHEIGGAKVKKTTKEGLEYEDELFVAFKDGKPVMFDPNSETEAVTGDLLVDTEINGIKVKSALVILKEEASRKTIAEWAEIAGVVAEDIETLAKEFTSHGKKAVVDIHRGPSQHTNGFYNNFAWFTLNVLNGNFDYKGGFIKKSDYSPAGAKEGQVYNIGNQPGKLPDFGISCIRHNVKYEDTTIFSGYPAKRPWFPLASDVYQEVLPSMGDAYPYPCKALFLYMGSPIYTLPAAGPLVDIITDVKKVPLFVTFDITVGETSTFADYIIPDLTYLERWEFQGGHPSIPHKTQPVRQPAAPPLTDNAKVYGQEMPMSFESFLLGLAEKMNLPGFGPDGFEKGVPLTHQDHLYLKQVANVATDGKPVPEANEEEEKIFLAARKHLPKSIFDPERWKEACGAANWKKVIYVLNRGGRFQDDSDTYDGEKLKNKYGALINIYQEKTAKTKNTMTGKSFIPHAAYVPGPADCTGKLLTDEKDGYPFSLITYRPIQHTKSRTAGNYWLLALEKENSIMMNAVDGEKMGIKDGDKVRLLSATNPDGVWKLGPQGEIQMVAKVKLVQGIRPGTVAFHVSFGHFAYGSRDITVDGKVIKGDPRRGKGTHFNPVMRVDPVLKNVGLQDITGGSICFYDTRVKVVKA</sequence>
<evidence type="ECO:0000256" key="6">
    <source>
        <dbReference type="ARBA" id="ARBA00023002"/>
    </source>
</evidence>
<dbReference type="Pfam" id="PF00384">
    <property type="entry name" value="Molybdopterin"/>
    <property type="match status" value="1"/>
</dbReference>
<evidence type="ECO:0000256" key="9">
    <source>
        <dbReference type="SAM" id="Phobius"/>
    </source>
</evidence>
<name>A0A1Q8QZY6_9FIRM</name>
<dbReference type="SUPFAM" id="SSF50692">
    <property type="entry name" value="ADC-like"/>
    <property type="match status" value="1"/>
</dbReference>
<keyword evidence="7" id="KW-0408">Iron</keyword>
<dbReference type="InterPro" id="IPR006311">
    <property type="entry name" value="TAT_signal"/>
</dbReference>
<keyword evidence="5" id="KW-0732">Signal</keyword>
<comment type="similarity">
    <text evidence="1">Belongs to the prokaryotic molybdopterin-containing oxidoreductase family.</text>
</comment>
<dbReference type="RefSeq" id="WP_075363800.1">
    <property type="nucleotide sequence ID" value="NZ_MLBF01000005.1"/>
</dbReference>
<dbReference type="InterPro" id="IPR037946">
    <property type="entry name" value="MopB_CT_Tetrathionate"/>
</dbReference>
<dbReference type="GO" id="GO:0016491">
    <property type="term" value="F:oxidoreductase activity"/>
    <property type="evidence" value="ECO:0007669"/>
    <property type="project" value="UniProtKB-KW"/>
</dbReference>
<dbReference type="Pfam" id="PF01568">
    <property type="entry name" value="Molydop_binding"/>
    <property type="match status" value="1"/>
</dbReference>
<dbReference type="OrthoDB" id="9810782at2"/>
<dbReference type="AlphaFoldDB" id="A0A1Q8QZY6"/>
<evidence type="ECO:0000313" key="11">
    <source>
        <dbReference type="EMBL" id="OLN32914.1"/>
    </source>
</evidence>
<dbReference type="InterPro" id="IPR006657">
    <property type="entry name" value="MoPterin_dinucl-bd_dom"/>
</dbReference>
<dbReference type="SMART" id="SM00926">
    <property type="entry name" value="Molybdop_Fe4S4"/>
    <property type="match status" value="1"/>
</dbReference>
<dbReference type="CDD" id="cd02780">
    <property type="entry name" value="MopB_CT_Tetrathionate_Arsenate-R"/>
    <property type="match status" value="1"/>
</dbReference>
<dbReference type="NCBIfam" id="TIGR01409">
    <property type="entry name" value="TAT_signal_seq"/>
    <property type="match status" value="1"/>
</dbReference>